<sequence>MKINRKYVSGMNRIQAEKELKDRVITLARSDSGTPSEGYLENIHPVRRRRLRTAAMISAALLFVVMTFALVDNQNGQEQGGLIPSLAITAYAADGMPIEVKPNVDFPLGQYSPTMSSVPGLPLTITAEDADQIELTASGGKFVLWNTTDYKVREQGRTVSVSSGDKVYWSPPLSRHEKQHVLYTINVDVYLNKEKVGTRIIEITKKDDNKLMYTGRLAAD</sequence>
<dbReference type="AlphaFoldDB" id="A0A848M236"/>
<gene>
    <name evidence="2" type="ORF">HII30_04460</name>
</gene>
<reference evidence="2 3" key="1">
    <citation type="submission" date="2020-04" db="EMBL/GenBank/DDBJ databases">
        <title>Paenibacillus algicola sp. nov., a novel marine bacterium producing alginate lyase.</title>
        <authorList>
            <person name="Huang H."/>
        </authorList>
    </citation>
    <scope>NUCLEOTIDE SEQUENCE [LARGE SCALE GENOMIC DNA]</scope>
    <source>
        <strain evidence="2 3">L7-75</strain>
    </source>
</reference>
<keyword evidence="1" id="KW-1133">Transmembrane helix</keyword>
<keyword evidence="1" id="KW-0472">Membrane</keyword>
<keyword evidence="1" id="KW-0812">Transmembrane</keyword>
<accession>A0A848M236</accession>
<evidence type="ECO:0000313" key="2">
    <source>
        <dbReference type="EMBL" id="NMO95038.1"/>
    </source>
</evidence>
<name>A0A848M236_PAELE</name>
<evidence type="ECO:0000256" key="1">
    <source>
        <dbReference type="SAM" id="Phobius"/>
    </source>
</evidence>
<dbReference type="RefSeq" id="WP_169503810.1">
    <property type="nucleotide sequence ID" value="NZ_JABBPN010000003.1"/>
</dbReference>
<organism evidence="2 3">
    <name type="scientific">Paenibacillus lemnae</name>
    <dbReference type="NCBI Taxonomy" id="1330551"/>
    <lineage>
        <taxon>Bacteria</taxon>
        <taxon>Bacillati</taxon>
        <taxon>Bacillota</taxon>
        <taxon>Bacilli</taxon>
        <taxon>Bacillales</taxon>
        <taxon>Paenibacillaceae</taxon>
        <taxon>Paenibacillus</taxon>
    </lineage>
</organism>
<dbReference type="EMBL" id="JABBPN010000003">
    <property type="protein sequence ID" value="NMO95038.1"/>
    <property type="molecule type" value="Genomic_DNA"/>
</dbReference>
<keyword evidence="3" id="KW-1185">Reference proteome</keyword>
<dbReference type="Proteomes" id="UP000565468">
    <property type="component" value="Unassembled WGS sequence"/>
</dbReference>
<feature type="transmembrane region" description="Helical" evidence="1">
    <location>
        <begin position="53"/>
        <end position="71"/>
    </location>
</feature>
<proteinExistence type="predicted"/>
<comment type="caution">
    <text evidence="2">The sequence shown here is derived from an EMBL/GenBank/DDBJ whole genome shotgun (WGS) entry which is preliminary data.</text>
</comment>
<evidence type="ECO:0000313" key="3">
    <source>
        <dbReference type="Proteomes" id="UP000565468"/>
    </source>
</evidence>
<protein>
    <submittedName>
        <fullName evidence="2">Uncharacterized protein</fullName>
    </submittedName>
</protein>